<comment type="pathway">
    <text evidence="8">Aminoacyl-tRNA biosynthesis; selenocysteinyl-tRNA(Sec) biosynthesis; selenocysteinyl-tRNA(Sec) from L-seryl-tRNA(Sec) (bacterial route): step 1/1.</text>
</comment>
<dbReference type="InterPro" id="IPR004534">
    <property type="entry name" value="SelA_trans"/>
</dbReference>
<dbReference type="EMBL" id="PKHU01000004">
    <property type="protein sequence ID" value="PKZ29307.1"/>
    <property type="molecule type" value="Genomic_DNA"/>
</dbReference>
<evidence type="ECO:0000256" key="5">
    <source>
        <dbReference type="ARBA" id="ARBA00022917"/>
    </source>
</evidence>
<keyword evidence="3 8" id="KW-0808">Transferase</keyword>
<dbReference type="UniPathway" id="UPA00906">
    <property type="reaction ID" value="UER00896"/>
</dbReference>
<dbReference type="GO" id="GO:0005737">
    <property type="term" value="C:cytoplasm"/>
    <property type="evidence" value="ECO:0007669"/>
    <property type="project" value="UniProtKB-SubCell"/>
</dbReference>
<evidence type="ECO:0000256" key="7">
    <source>
        <dbReference type="ARBA" id="ARBA00044507"/>
    </source>
</evidence>
<proteinExistence type="inferred from homology"/>
<dbReference type="SUPFAM" id="SSF53383">
    <property type="entry name" value="PLP-dependent transferases"/>
    <property type="match status" value="1"/>
</dbReference>
<dbReference type="GO" id="GO:0001514">
    <property type="term" value="P:selenocysteine incorporation"/>
    <property type="evidence" value="ECO:0007669"/>
    <property type="project" value="UniProtKB-UniRule"/>
</dbReference>
<gene>
    <name evidence="8" type="primary">selA</name>
    <name evidence="10" type="ORF">CYJ41_05570</name>
</gene>
<dbReference type="Gene3D" id="3.40.640.10">
    <property type="entry name" value="Type I PLP-dependent aspartate aminotransferase-like (Major domain)"/>
    <property type="match status" value="1"/>
</dbReference>
<dbReference type="InterPro" id="IPR015421">
    <property type="entry name" value="PyrdxlP-dep_Trfase_major"/>
</dbReference>
<dbReference type="PANTHER" id="PTHR32328">
    <property type="entry name" value="L-SERYL-TRNA(SEC) SELENIUM TRANSFERASE"/>
    <property type="match status" value="1"/>
</dbReference>
<organism evidence="10 11">
    <name type="scientific">Campylobacter ureolyticus</name>
    <dbReference type="NCBI Taxonomy" id="827"/>
    <lineage>
        <taxon>Bacteria</taxon>
        <taxon>Pseudomonadati</taxon>
        <taxon>Campylobacterota</taxon>
        <taxon>Epsilonproteobacteria</taxon>
        <taxon>Campylobacterales</taxon>
        <taxon>Campylobacteraceae</taxon>
        <taxon>Campylobacter</taxon>
    </lineage>
</organism>
<dbReference type="GO" id="GO:0001717">
    <property type="term" value="P:conversion of seryl-tRNAsec to selenocys-tRNAsec"/>
    <property type="evidence" value="ECO:0007669"/>
    <property type="project" value="UniProtKB-UniRule"/>
</dbReference>
<keyword evidence="2 8" id="KW-0963">Cytoplasm</keyword>
<comment type="function">
    <text evidence="8">Converts seryl-tRNA(Sec) to selenocysteinyl-tRNA(Sec) required for selenoprotein biosynthesis.</text>
</comment>
<dbReference type="RefSeq" id="WP_101637317.1">
    <property type="nucleotide sequence ID" value="NZ_PKHU01000004.1"/>
</dbReference>
<evidence type="ECO:0000256" key="6">
    <source>
        <dbReference type="ARBA" id="ARBA00023266"/>
    </source>
</evidence>
<keyword evidence="6 8" id="KW-0711">Selenium</keyword>
<sequence length="443" mass="49988">MKIDLPKVDKIANLAEFKDYFYPLVLNLAKQIIEKERKKALLNLEYKDEQGIIEAIKSEYEIYKNLELKPLINATGVVIHTNLGRSVINEELLQRAQKTITSYSNLEYDLKTGKRGLRYNYTAKLCSMLFDCEDALIVNNNASAVFLVLNTFAKNSEVIVSRGELVEIGGSFRIPEVMASSGAILHEVGTTNKTNLNDYEKAINENTKMLMKVHQSNFNIQGFSQNASAVDISNLAKKCGLISYYDLGSAYVNELPYSLSSHEPPLKKVLQSAVNLVSFSGDKLFGSVQCGLILGKKELIDELKKNQLLRMLRVDKITLSILNETLKAYINKEFNLIQTTHQIYKDIDELTDMANLVKANVATPSKVVKTKTFIGGGTLPCKEYPSIALAFLGNPIELEQKFREKRVIGRIENDKFMLDFRSIMDKELQNLIKICNEIFSEQP</sequence>
<dbReference type="NCBIfam" id="TIGR00474">
    <property type="entry name" value="selA"/>
    <property type="match status" value="1"/>
</dbReference>
<dbReference type="Proteomes" id="UP000234639">
    <property type="component" value="Unassembled WGS sequence"/>
</dbReference>
<keyword evidence="4 8" id="KW-0663">Pyridoxal phosphate</keyword>
<evidence type="ECO:0000256" key="8">
    <source>
        <dbReference type="HAMAP-Rule" id="MF_00423"/>
    </source>
</evidence>
<keyword evidence="5 8" id="KW-0648">Protein biosynthesis</keyword>
<protein>
    <recommendedName>
        <fullName evidence="8">L-seryl-tRNA(Sec) selenium transferase</fullName>
        <ecNumber evidence="8">2.9.1.1</ecNumber>
    </recommendedName>
    <alternativeName>
        <fullName evidence="8">Selenocysteine synthase</fullName>
        <shortName evidence="8">Sec synthase</shortName>
    </alternativeName>
    <alternativeName>
        <fullName evidence="8">Selenocysteinyl-tRNA(Sec) synthase</fullName>
    </alternativeName>
</protein>
<evidence type="ECO:0000256" key="9">
    <source>
        <dbReference type="PIRSR" id="PIRSR618319-50"/>
    </source>
</evidence>
<evidence type="ECO:0000256" key="3">
    <source>
        <dbReference type="ARBA" id="ARBA00022679"/>
    </source>
</evidence>
<evidence type="ECO:0000313" key="10">
    <source>
        <dbReference type="EMBL" id="PKZ29307.1"/>
    </source>
</evidence>
<comment type="cofactor">
    <cofactor evidence="1 8 9">
        <name>pyridoxal 5'-phosphate</name>
        <dbReference type="ChEBI" id="CHEBI:597326"/>
    </cofactor>
</comment>
<dbReference type="InterPro" id="IPR018319">
    <property type="entry name" value="SelA-like"/>
</dbReference>
<evidence type="ECO:0000256" key="1">
    <source>
        <dbReference type="ARBA" id="ARBA00001933"/>
    </source>
</evidence>
<dbReference type="Pfam" id="PF03841">
    <property type="entry name" value="SelA"/>
    <property type="match status" value="1"/>
</dbReference>
<comment type="catalytic activity">
    <reaction evidence="8">
        <text>L-seryl-tRNA(Sec) + selenophosphate + H(+) = L-selenocysteinyl-tRNA(Sec) + phosphate</text>
        <dbReference type="Rhea" id="RHEA:22728"/>
        <dbReference type="Rhea" id="RHEA-COMP:9742"/>
        <dbReference type="Rhea" id="RHEA-COMP:9743"/>
        <dbReference type="ChEBI" id="CHEBI:15378"/>
        <dbReference type="ChEBI" id="CHEBI:16144"/>
        <dbReference type="ChEBI" id="CHEBI:43474"/>
        <dbReference type="ChEBI" id="CHEBI:78533"/>
        <dbReference type="ChEBI" id="CHEBI:78573"/>
        <dbReference type="EC" id="2.9.1.1"/>
    </reaction>
</comment>
<dbReference type="Gene3D" id="3.90.1150.180">
    <property type="match status" value="1"/>
</dbReference>
<evidence type="ECO:0000313" key="11">
    <source>
        <dbReference type="Proteomes" id="UP000234639"/>
    </source>
</evidence>
<dbReference type="EC" id="2.9.1.1" evidence="8"/>
<accession>A0A2I1NAA1</accession>
<name>A0A2I1NAA1_9BACT</name>
<dbReference type="GO" id="GO:0004125">
    <property type="term" value="F:L-seryl-tRNA(Sec) selenium transferase activity"/>
    <property type="evidence" value="ECO:0007669"/>
    <property type="project" value="UniProtKB-UniRule"/>
</dbReference>
<dbReference type="HAMAP" id="MF_00423">
    <property type="entry name" value="SelA"/>
    <property type="match status" value="1"/>
</dbReference>
<dbReference type="AlphaFoldDB" id="A0A2I1NAA1"/>
<evidence type="ECO:0000256" key="2">
    <source>
        <dbReference type="ARBA" id="ARBA00022490"/>
    </source>
</evidence>
<evidence type="ECO:0000256" key="4">
    <source>
        <dbReference type="ARBA" id="ARBA00022898"/>
    </source>
</evidence>
<dbReference type="PANTHER" id="PTHR32328:SF0">
    <property type="entry name" value="L-SERYL-TRNA(SEC) SELENIUM TRANSFERASE"/>
    <property type="match status" value="1"/>
</dbReference>
<comment type="caution">
    <text evidence="10">The sequence shown here is derived from an EMBL/GenBank/DDBJ whole genome shotgun (WGS) entry which is preliminary data.</text>
</comment>
<dbReference type="InterPro" id="IPR015424">
    <property type="entry name" value="PyrdxlP-dep_Trfase"/>
</dbReference>
<reference evidence="10 11" key="1">
    <citation type="submission" date="2017-12" db="EMBL/GenBank/DDBJ databases">
        <title>Phylogenetic diversity of female urinary microbiome.</title>
        <authorList>
            <person name="Thomas-White K."/>
            <person name="Wolfe A.J."/>
        </authorList>
    </citation>
    <scope>NUCLEOTIDE SEQUENCE [LARGE SCALE GENOMIC DNA]</scope>
    <source>
        <strain evidence="10 11">UMB0112</strain>
    </source>
</reference>
<comment type="similarity">
    <text evidence="7 8">Belongs to the SelA family.</text>
</comment>
<comment type="subcellular location">
    <subcellularLocation>
        <location evidence="8">Cytoplasm</location>
    </subcellularLocation>
</comment>
<feature type="modified residue" description="N6-(pyridoxal phosphate)lysine" evidence="8 9">
    <location>
        <position position="283"/>
    </location>
</feature>